<comment type="similarity">
    <text evidence="2 7">Belongs to the MIP/aquaporin (TC 1.A.8) family.</text>
</comment>
<evidence type="ECO:0000256" key="6">
    <source>
        <dbReference type="ARBA" id="ARBA00023136"/>
    </source>
</evidence>
<dbReference type="GeneID" id="100373328"/>
<keyword evidence="5 8" id="KW-1133">Transmembrane helix</keyword>
<dbReference type="PANTHER" id="PTHR43829">
    <property type="entry name" value="AQUAPORIN OR AQUAGLYCEROPORIN RELATED"/>
    <property type="match status" value="1"/>
</dbReference>
<dbReference type="PRINTS" id="PR00783">
    <property type="entry name" value="MINTRINSICP"/>
</dbReference>
<feature type="transmembrane region" description="Helical" evidence="8">
    <location>
        <begin position="163"/>
        <end position="180"/>
    </location>
</feature>
<proteinExistence type="inferred from homology"/>
<dbReference type="Pfam" id="PF00230">
    <property type="entry name" value="MIP"/>
    <property type="match status" value="1"/>
</dbReference>
<accession>A0ABM0MGD9</accession>
<dbReference type="RefSeq" id="XP_006819080.1">
    <property type="nucleotide sequence ID" value="XM_006819017.1"/>
</dbReference>
<gene>
    <name evidence="10" type="primary">LOC100373328</name>
</gene>
<evidence type="ECO:0000256" key="2">
    <source>
        <dbReference type="ARBA" id="ARBA00006175"/>
    </source>
</evidence>
<keyword evidence="9" id="KW-1185">Reference proteome</keyword>
<evidence type="ECO:0000256" key="7">
    <source>
        <dbReference type="RuleBase" id="RU000477"/>
    </source>
</evidence>
<reference evidence="10" key="1">
    <citation type="submission" date="2025-08" db="UniProtKB">
        <authorList>
            <consortium name="RefSeq"/>
        </authorList>
    </citation>
    <scope>IDENTIFICATION</scope>
    <source>
        <tissue evidence="10">Testes</tissue>
    </source>
</reference>
<dbReference type="InterPro" id="IPR022357">
    <property type="entry name" value="MIP_CS"/>
</dbReference>
<dbReference type="SUPFAM" id="SSF81338">
    <property type="entry name" value="Aquaporin-like"/>
    <property type="match status" value="1"/>
</dbReference>
<evidence type="ECO:0000313" key="10">
    <source>
        <dbReference type="RefSeq" id="XP_006819080.1"/>
    </source>
</evidence>
<dbReference type="Gene3D" id="1.20.1080.10">
    <property type="entry name" value="Glycerol uptake facilitator protein"/>
    <property type="match status" value="1"/>
</dbReference>
<feature type="transmembrane region" description="Helical" evidence="8">
    <location>
        <begin position="20"/>
        <end position="38"/>
    </location>
</feature>
<comment type="subcellular location">
    <subcellularLocation>
        <location evidence="1">Membrane</location>
        <topology evidence="1">Multi-pass membrane protein</topology>
    </subcellularLocation>
</comment>
<feature type="transmembrane region" description="Helical" evidence="8">
    <location>
        <begin position="192"/>
        <end position="213"/>
    </location>
</feature>
<protein>
    <submittedName>
        <fullName evidence="10">Aquaporin-9-like</fullName>
    </submittedName>
</protein>
<feature type="transmembrane region" description="Helical" evidence="8">
    <location>
        <begin position="102"/>
        <end position="122"/>
    </location>
</feature>
<evidence type="ECO:0000256" key="8">
    <source>
        <dbReference type="SAM" id="Phobius"/>
    </source>
</evidence>
<feature type="transmembrane region" description="Helical" evidence="8">
    <location>
        <begin position="58"/>
        <end position="81"/>
    </location>
</feature>
<keyword evidence="4 7" id="KW-0812">Transmembrane</keyword>
<dbReference type="NCBIfam" id="TIGR00861">
    <property type="entry name" value="MIP"/>
    <property type="match status" value="1"/>
</dbReference>
<evidence type="ECO:0000256" key="5">
    <source>
        <dbReference type="ARBA" id="ARBA00022989"/>
    </source>
</evidence>
<name>A0ABM0MGD9_SACKO</name>
<evidence type="ECO:0000256" key="1">
    <source>
        <dbReference type="ARBA" id="ARBA00004141"/>
    </source>
</evidence>
<sequence length="311" mass="33913">MGAYSNFVNKIKAIGIRNQVVRESLAEFIGTFILITFGDGSVAQSVLSRGEKGEYLSINWGWGIAVVMGVHFASGVSGAHINPAVTLAMATIGRFDWVKVPLYWLMQFLGSFAACGCLYGVYYDAIEDFDGGERQVYGPNATAAIWATYPQDYVTIETGLGDQIFGTMLLLGCIMAIVDTRNNKPPHGMEPLLIGLAVFVIGLAFGHNCDYAINPARDLAPRTFSYWVGYGAEVWTPNGINWWWVPVVGPLIGGVCGALIYIVFVEAHHPDDKDSHSLDQNEFTLKDLTQEEGTDQATCTVSKSNAGFEEE</sequence>
<evidence type="ECO:0000256" key="3">
    <source>
        <dbReference type="ARBA" id="ARBA00022448"/>
    </source>
</evidence>
<dbReference type="InterPro" id="IPR023271">
    <property type="entry name" value="Aquaporin-like"/>
</dbReference>
<dbReference type="PRINTS" id="PR02019">
    <property type="entry name" value="AQUAPORIN7"/>
</dbReference>
<organism evidence="9 10">
    <name type="scientific">Saccoglossus kowalevskii</name>
    <name type="common">Acorn worm</name>
    <dbReference type="NCBI Taxonomy" id="10224"/>
    <lineage>
        <taxon>Eukaryota</taxon>
        <taxon>Metazoa</taxon>
        <taxon>Hemichordata</taxon>
        <taxon>Enteropneusta</taxon>
        <taxon>Harrimaniidae</taxon>
        <taxon>Saccoglossus</taxon>
    </lineage>
</organism>
<dbReference type="InterPro" id="IPR050363">
    <property type="entry name" value="MIP/Aquaporin"/>
</dbReference>
<dbReference type="CDD" id="cd00333">
    <property type="entry name" value="MIP"/>
    <property type="match status" value="1"/>
</dbReference>
<dbReference type="InterPro" id="IPR000425">
    <property type="entry name" value="MIP"/>
</dbReference>
<keyword evidence="6 8" id="KW-0472">Membrane</keyword>
<dbReference type="Proteomes" id="UP000694865">
    <property type="component" value="Unplaced"/>
</dbReference>
<dbReference type="PROSITE" id="PS00221">
    <property type="entry name" value="MIP"/>
    <property type="match status" value="1"/>
</dbReference>
<evidence type="ECO:0000313" key="9">
    <source>
        <dbReference type="Proteomes" id="UP000694865"/>
    </source>
</evidence>
<dbReference type="PANTHER" id="PTHR43829:SF9">
    <property type="entry name" value="AQUAPORIN-9"/>
    <property type="match status" value="1"/>
</dbReference>
<evidence type="ECO:0000256" key="4">
    <source>
        <dbReference type="ARBA" id="ARBA00022692"/>
    </source>
</evidence>
<keyword evidence="3 7" id="KW-0813">Transport</keyword>
<feature type="transmembrane region" description="Helical" evidence="8">
    <location>
        <begin position="243"/>
        <end position="264"/>
    </location>
</feature>